<evidence type="ECO:0000313" key="9">
    <source>
        <dbReference type="Proteomes" id="UP001596297"/>
    </source>
</evidence>
<feature type="domain" description="Peptidase S8/S53" evidence="6">
    <location>
        <begin position="6"/>
        <end position="235"/>
    </location>
</feature>
<dbReference type="EMBL" id="JBHSWD010000002">
    <property type="protein sequence ID" value="MFC6592743.1"/>
    <property type="molecule type" value="Genomic_DNA"/>
</dbReference>
<dbReference type="RefSeq" id="WP_380084007.1">
    <property type="nucleotide sequence ID" value="NZ_JBHSWD010000002.1"/>
</dbReference>
<keyword evidence="2" id="KW-0645">Protease</keyword>
<dbReference type="Gene3D" id="3.40.50.200">
    <property type="entry name" value="Peptidase S8/S53 domain"/>
    <property type="match status" value="1"/>
</dbReference>
<comment type="similarity">
    <text evidence="1 5">Belongs to the peptidase S8 family.</text>
</comment>
<feature type="domain" description="Peptidase C-terminal archaeal/bacterial" evidence="7">
    <location>
        <begin position="525"/>
        <end position="593"/>
    </location>
</feature>
<evidence type="ECO:0000256" key="5">
    <source>
        <dbReference type="PROSITE-ProRule" id="PRU01240"/>
    </source>
</evidence>
<evidence type="ECO:0000313" key="8">
    <source>
        <dbReference type="EMBL" id="MFC6592743.1"/>
    </source>
</evidence>
<evidence type="ECO:0000259" key="7">
    <source>
        <dbReference type="Pfam" id="PF04151"/>
    </source>
</evidence>
<accession>A0ABW1YFG4</accession>
<dbReference type="InterPro" id="IPR023828">
    <property type="entry name" value="Peptidase_S8_Ser-AS"/>
</dbReference>
<dbReference type="SUPFAM" id="SSF89260">
    <property type="entry name" value="Collagen-binding domain"/>
    <property type="match status" value="1"/>
</dbReference>
<comment type="caution">
    <text evidence="5">Lacks conserved residue(s) required for the propagation of feature annotation.</text>
</comment>
<proteinExistence type="inferred from homology"/>
<dbReference type="PANTHER" id="PTHR43806">
    <property type="entry name" value="PEPTIDASE S8"/>
    <property type="match status" value="1"/>
</dbReference>
<dbReference type="InterPro" id="IPR000209">
    <property type="entry name" value="Peptidase_S8/S53_dom"/>
</dbReference>
<keyword evidence="4" id="KW-0720">Serine protease</keyword>
<dbReference type="Pfam" id="PF04151">
    <property type="entry name" value="PPC"/>
    <property type="match status" value="2"/>
</dbReference>
<evidence type="ECO:0000259" key="6">
    <source>
        <dbReference type="Pfam" id="PF00082"/>
    </source>
</evidence>
<evidence type="ECO:0000256" key="1">
    <source>
        <dbReference type="ARBA" id="ARBA00011073"/>
    </source>
</evidence>
<organism evidence="8 9">
    <name type="scientific">Deinococcus lacus</name>
    <dbReference type="NCBI Taxonomy" id="392561"/>
    <lineage>
        <taxon>Bacteria</taxon>
        <taxon>Thermotogati</taxon>
        <taxon>Deinococcota</taxon>
        <taxon>Deinococci</taxon>
        <taxon>Deinococcales</taxon>
        <taxon>Deinococcaceae</taxon>
        <taxon>Deinococcus</taxon>
    </lineage>
</organism>
<dbReference type="PROSITE" id="PS00138">
    <property type="entry name" value="SUBTILASE_SER"/>
    <property type="match status" value="1"/>
</dbReference>
<reference evidence="9" key="1">
    <citation type="journal article" date="2019" name="Int. J. Syst. Evol. Microbiol.">
        <title>The Global Catalogue of Microorganisms (GCM) 10K type strain sequencing project: providing services to taxonomists for standard genome sequencing and annotation.</title>
        <authorList>
            <consortium name="The Broad Institute Genomics Platform"/>
            <consortium name="The Broad Institute Genome Sequencing Center for Infectious Disease"/>
            <person name="Wu L."/>
            <person name="Ma J."/>
        </authorList>
    </citation>
    <scope>NUCLEOTIDE SEQUENCE [LARGE SCALE GENOMIC DNA]</scope>
    <source>
        <strain evidence="9">CGMCC 1.15772</strain>
    </source>
</reference>
<dbReference type="InterPro" id="IPR007280">
    <property type="entry name" value="Peptidase_C_arc/bac"/>
</dbReference>
<keyword evidence="9" id="KW-1185">Reference proteome</keyword>
<sequence>MGTSSAVAGNGIGGVGVAPDSKVVPLTITHQDGASYWDSAKAFVFAVDGPDGIAPGETGDTDTPAGHMGYVDIVNYSFGGDNYSQILREGIQYVLMNRVVFVTSAGNTPTTGSGSASWVPGVISVAASTPRDERTTFSNRGIHLTVAAPGDDMWLTATRSNVADAKENAYSYIDGTSFAGPATAGLAALILEASAQKDGSGNVSKLTLSPAQVRHIMEDTAYNPVGRYDDNLGYGVVRSDKAVALAADDAANKVEKGASVDMRFVAASDPTVGIPLVGVTLSGGDRRPDQLLYGQSSAGDFVFPTGLASFYEIDAGLYKLYASGPRPVLTGINPGSAVQTVQLDPGDDIRFGNRNGVFPLNVTPTDENEPNDSVETATPIAFGQVREAVMTLNDADHYSFEGTAGQNVYIGTQSLLGSPDLKLELLNAAGQVVAENTSAREDLRDAALTFTLPASGRYTIRVTDEATGNAFNTYAITLSEHRGTESEPNGGGRVDSDTFKDINLNASNQLEYGWALSAKISPATDVDIYRFSGTEGDEIFADTLALKAGNPDLIVALLDDQGEVLDLSDDFTTQDSLIEYELPKTGQYYLAVGSFDGANKGSEGDYVITLSKR</sequence>
<evidence type="ECO:0000256" key="4">
    <source>
        <dbReference type="ARBA" id="ARBA00022825"/>
    </source>
</evidence>
<dbReference type="Gene3D" id="2.60.120.380">
    <property type="match status" value="2"/>
</dbReference>
<dbReference type="Proteomes" id="UP001596297">
    <property type="component" value="Unassembled WGS sequence"/>
</dbReference>
<dbReference type="SUPFAM" id="SSF52743">
    <property type="entry name" value="Subtilisin-like"/>
    <property type="match status" value="1"/>
</dbReference>
<protein>
    <submittedName>
        <fullName evidence="8">S8 family serine peptidase</fullName>
    </submittedName>
</protein>
<dbReference type="PANTHER" id="PTHR43806:SF11">
    <property type="entry name" value="CEREVISIN-RELATED"/>
    <property type="match status" value="1"/>
</dbReference>
<gene>
    <name evidence="8" type="ORF">ACFP81_12560</name>
</gene>
<dbReference type="InterPro" id="IPR036852">
    <property type="entry name" value="Peptidase_S8/S53_dom_sf"/>
</dbReference>
<evidence type="ECO:0000256" key="2">
    <source>
        <dbReference type="ARBA" id="ARBA00022670"/>
    </source>
</evidence>
<dbReference type="PROSITE" id="PS51892">
    <property type="entry name" value="SUBTILASE"/>
    <property type="match status" value="1"/>
</dbReference>
<evidence type="ECO:0000256" key="3">
    <source>
        <dbReference type="ARBA" id="ARBA00022801"/>
    </source>
</evidence>
<dbReference type="InterPro" id="IPR050131">
    <property type="entry name" value="Peptidase_S8_subtilisin-like"/>
</dbReference>
<keyword evidence="3" id="KW-0378">Hydrolase</keyword>
<name>A0ABW1YFG4_9DEIO</name>
<feature type="domain" description="Peptidase C-terminal archaeal/bacterial" evidence="7">
    <location>
        <begin position="394"/>
        <end position="463"/>
    </location>
</feature>
<comment type="caution">
    <text evidence="8">The sequence shown here is derived from an EMBL/GenBank/DDBJ whole genome shotgun (WGS) entry which is preliminary data.</text>
</comment>
<dbReference type="Pfam" id="PF00082">
    <property type="entry name" value="Peptidase_S8"/>
    <property type="match status" value="1"/>
</dbReference>